<protein>
    <recommendedName>
        <fullName evidence="5">Secreted protein</fullName>
    </recommendedName>
</protein>
<reference evidence="3 4" key="1">
    <citation type="submission" date="2021-02" db="EMBL/GenBank/DDBJ databases">
        <title>Variation within the Batrachochytrium salamandrivorans European outbreak.</title>
        <authorList>
            <person name="Kelly M."/>
            <person name="Pasmans F."/>
            <person name="Shea T.P."/>
            <person name="Munoz J.F."/>
            <person name="Carranza S."/>
            <person name="Cuomo C.A."/>
            <person name="Martel A."/>
        </authorList>
    </citation>
    <scope>NUCLEOTIDE SEQUENCE [LARGE SCALE GENOMIC DNA]</scope>
    <source>
        <strain evidence="3 4">AMFP18/2</strain>
    </source>
</reference>
<dbReference type="EMBL" id="JAFCIX010000331">
    <property type="protein sequence ID" value="KAH6594638.1"/>
    <property type="molecule type" value="Genomic_DNA"/>
</dbReference>
<dbReference type="Proteomes" id="UP001648503">
    <property type="component" value="Unassembled WGS sequence"/>
</dbReference>
<feature type="region of interest" description="Disordered" evidence="1">
    <location>
        <begin position="183"/>
        <end position="207"/>
    </location>
</feature>
<evidence type="ECO:0008006" key="5">
    <source>
        <dbReference type="Google" id="ProtNLM"/>
    </source>
</evidence>
<keyword evidence="2" id="KW-0732">Signal</keyword>
<feature type="chain" id="PRO_5045322779" description="Secreted protein" evidence="2">
    <location>
        <begin position="19"/>
        <end position="258"/>
    </location>
</feature>
<evidence type="ECO:0000256" key="2">
    <source>
        <dbReference type="SAM" id="SignalP"/>
    </source>
</evidence>
<gene>
    <name evidence="3" type="ORF">BASA50_006451</name>
</gene>
<comment type="caution">
    <text evidence="3">The sequence shown here is derived from an EMBL/GenBank/DDBJ whole genome shotgun (WGS) entry which is preliminary data.</text>
</comment>
<feature type="region of interest" description="Disordered" evidence="1">
    <location>
        <begin position="81"/>
        <end position="147"/>
    </location>
</feature>
<evidence type="ECO:0000256" key="1">
    <source>
        <dbReference type="SAM" id="MobiDB-lite"/>
    </source>
</evidence>
<sequence length="258" mass="28509">MKFSFLVVAAMVITCVNASGRGQPRSLFKKYGGMKRSDSAQKLVIDDDLESEPPQKSPRLGMGQRLLQSSLVRGFRSALPYSSLEDDPESGPSQNSPEHGQEPEPSQSSLENDSEPGSSQNPPVYKPDTPQNPEPKKGGGDGSSMHDPIELLCSNLIAALKKSHGQMVKIVYPAKSQQLVSSSLNVKTKKSPSQHQPTPEQEEMEREKRCASLKEDYTKARKDFEINKCSTKYPDLLSQKQLAEMDMLFYVGKYVSQA</sequence>
<evidence type="ECO:0000313" key="3">
    <source>
        <dbReference type="EMBL" id="KAH6594638.1"/>
    </source>
</evidence>
<organism evidence="3 4">
    <name type="scientific">Batrachochytrium salamandrivorans</name>
    <dbReference type="NCBI Taxonomy" id="1357716"/>
    <lineage>
        <taxon>Eukaryota</taxon>
        <taxon>Fungi</taxon>
        <taxon>Fungi incertae sedis</taxon>
        <taxon>Chytridiomycota</taxon>
        <taxon>Chytridiomycota incertae sedis</taxon>
        <taxon>Chytridiomycetes</taxon>
        <taxon>Rhizophydiales</taxon>
        <taxon>Rhizophydiales incertae sedis</taxon>
        <taxon>Batrachochytrium</taxon>
    </lineage>
</organism>
<accession>A0ABQ8F9V1</accession>
<evidence type="ECO:0000313" key="4">
    <source>
        <dbReference type="Proteomes" id="UP001648503"/>
    </source>
</evidence>
<feature type="signal peptide" evidence="2">
    <location>
        <begin position="1"/>
        <end position="18"/>
    </location>
</feature>
<name>A0ABQ8F9V1_9FUNG</name>
<proteinExistence type="predicted"/>
<feature type="compositionally biased region" description="Polar residues" evidence="1">
    <location>
        <begin position="91"/>
        <end position="122"/>
    </location>
</feature>
<keyword evidence="4" id="KW-1185">Reference proteome</keyword>